<dbReference type="Pfam" id="PF14525">
    <property type="entry name" value="AraC_binding_2"/>
    <property type="match status" value="1"/>
</dbReference>
<dbReference type="RefSeq" id="WP_205118587.1">
    <property type="nucleotide sequence ID" value="NZ_JAFBCM010000001.1"/>
</dbReference>
<dbReference type="SUPFAM" id="SSF46689">
    <property type="entry name" value="Homeodomain-like"/>
    <property type="match status" value="2"/>
</dbReference>
<accession>A0ABV7YFS3</accession>
<dbReference type="PANTHER" id="PTHR46796">
    <property type="entry name" value="HTH-TYPE TRANSCRIPTIONAL ACTIVATOR RHAS-RELATED"/>
    <property type="match status" value="1"/>
</dbReference>
<evidence type="ECO:0000256" key="3">
    <source>
        <dbReference type="ARBA" id="ARBA00023163"/>
    </source>
</evidence>
<proteinExistence type="predicted"/>
<reference evidence="6" key="1">
    <citation type="journal article" date="2019" name="Int. J. Syst. Evol. Microbiol.">
        <title>The Global Catalogue of Microorganisms (GCM) 10K type strain sequencing project: providing services to taxonomists for standard genome sequencing and annotation.</title>
        <authorList>
            <consortium name="The Broad Institute Genomics Platform"/>
            <consortium name="The Broad Institute Genome Sequencing Center for Infectious Disease"/>
            <person name="Wu L."/>
            <person name="Ma J."/>
        </authorList>
    </citation>
    <scope>NUCLEOTIDE SEQUENCE [LARGE SCALE GENOMIC DNA]</scope>
    <source>
        <strain evidence="6">CGMCC 4.7241</strain>
    </source>
</reference>
<name>A0ABV7YFS3_9ACTN</name>
<dbReference type="InterPro" id="IPR011051">
    <property type="entry name" value="RmlC_Cupin_sf"/>
</dbReference>
<organism evidence="5 6">
    <name type="scientific">Tenggerimyces flavus</name>
    <dbReference type="NCBI Taxonomy" id="1708749"/>
    <lineage>
        <taxon>Bacteria</taxon>
        <taxon>Bacillati</taxon>
        <taxon>Actinomycetota</taxon>
        <taxon>Actinomycetes</taxon>
        <taxon>Propionibacteriales</taxon>
        <taxon>Nocardioidaceae</taxon>
        <taxon>Tenggerimyces</taxon>
    </lineage>
</organism>
<feature type="domain" description="HTH araC/xylS-type" evidence="4">
    <location>
        <begin position="167"/>
        <end position="265"/>
    </location>
</feature>
<sequence length="275" mass="29992">MDDARSDVQTLGLTAFRAVGGQMRRPHLHPEVEFNLLLSGSARYETATGELELPPGRMLAFWGGYPHRMVTPSGIDMLGATMPLSAVTGQPVLRRAMRRLLNGEALMGQRREGTSDRALLRRWLADLEEEVRDGVDLCLLEMTARLARLAGNGGSAGPSAAPSRSADRLLAVVAAEYTEPLSIDDIALKAGVHSTYAAKTFKEVLGMPIWGYVTRLRVAHACRLLESTDRTVDQIGHASGFRSRSSFHRAFRATVGRTPADYRASRATSSSFIRA</sequence>
<gene>
    <name evidence="5" type="ORF">ACFOUW_22940</name>
</gene>
<protein>
    <submittedName>
        <fullName evidence="5">Helix-turn-helix domain-containing protein</fullName>
    </submittedName>
</protein>
<dbReference type="InterPro" id="IPR018062">
    <property type="entry name" value="HTH_AraC-typ_CS"/>
</dbReference>
<dbReference type="PROSITE" id="PS00041">
    <property type="entry name" value="HTH_ARAC_FAMILY_1"/>
    <property type="match status" value="1"/>
</dbReference>
<dbReference type="EMBL" id="JBHRZH010000020">
    <property type="protein sequence ID" value="MFC3763713.1"/>
    <property type="molecule type" value="Genomic_DNA"/>
</dbReference>
<keyword evidence="6" id="KW-1185">Reference proteome</keyword>
<keyword evidence="1" id="KW-0805">Transcription regulation</keyword>
<dbReference type="InterPro" id="IPR035418">
    <property type="entry name" value="AraC-bd_2"/>
</dbReference>
<evidence type="ECO:0000313" key="5">
    <source>
        <dbReference type="EMBL" id="MFC3763713.1"/>
    </source>
</evidence>
<dbReference type="SMART" id="SM00342">
    <property type="entry name" value="HTH_ARAC"/>
    <property type="match status" value="1"/>
</dbReference>
<dbReference type="PROSITE" id="PS01124">
    <property type="entry name" value="HTH_ARAC_FAMILY_2"/>
    <property type="match status" value="1"/>
</dbReference>
<dbReference type="SUPFAM" id="SSF51182">
    <property type="entry name" value="RmlC-like cupins"/>
    <property type="match status" value="1"/>
</dbReference>
<dbReference type="Gene3D" id="2.60.120.10">
    <property type="entry name" value="Jelly Rolls"/>
    <property type="match status" value="1"/>
</dbReference>
<evidence type="ECO:0000256" key="1">
    <source>
        <dbReference type="ARBA" id="ARBA00023015"/>
    </source>
</evidence>
<keyword evidence="3" id="KW-0804">Transcription</keyword>
<evidence type="ECO:0000256" key="2">
    <source>
        <dbReference type="ARBA" id="ARBA00023125"/>
    </source>
</evidence>
<comment type="caution">
    <text evidence="5">The sequence shown here is derived from an EMBL/GenBank/DDBJ whole genome shotgun (WGS) entry which is preliminary data.</text>
</comment>
<evidence type="ECO:0000259" key="4">
    <source>
        <dbReference type="PROSITE" id="PS01124"/>
    </source>
</evidence>
<keyword evidence="2" id="KW-0238">DNA-binding</keyword>
<dbReference type="Pfam" id="PF12833">
    <property type="entry name" value="HTH_18"/>
    <property type="match status" value="1"/>
</dbReference>
<dbReference type="InterPro" id="IPR018060">
    <property type="entry name" value="HTH_AraC"/>
</dbReference>
<dbReference type="Proteomes" id="UP001595699">
    <property type="component" value="Unassembled WGS sequence"/>
</dbReference>
<dbReference type="InterPro" id="IPR014710">
    <property type="entry name" value="RmlC-like_jellyroll"/>
</dbReference>
<dbReference type="Gene3D" id="1.10.10.60">
    <property type="entry name" value="Homeodomain-like"/>
    <property type="match status" value="2"/>
</dbReference>
<evidence type="ECO:0000313" key="6">
    <source>
        <dbReference type="Proteomes" id="UP001595699"/>
    </source>
</evidence>
<dbReference type="InterPro" id="IPR050204">
    <property type="entry name" value="AraC_XylS_family_regulators"/>
</dbReference>
<dbReference type="InterPro" id="IPR009057">
    <property type="entry name" value="Homeodomain-like_sf"/>
</dbReference>